<keyword evidence="3" id="KW-1185">Reference proteome</keyword>
<evidence type="ECO:0000256" key="1">
    <source>
        <dbReference type="SAM" id="SignalP"/>
    </source>
</evidence>
<protein>
    <submittedName>
        <fullName evidence="2">11292_t:CDS:1</fullName>
    </submittedName>
</protein>
<dbReference type="EMBL" id="CAJVPL010000320">
    <property type="protein sequence ID" value="CAG8482718.1"/>
    <property type="molecule type" value="Genomic_DNA"/>
</dbReference>
<evidence type="ECO:0000313" key="3">
    <source>
        <dbReference type="Proteomes" id="UP000789831"/>
    </source>
</evidence>
<name>A0A9N8WFN5_9GLOM</name>
<organism evidence="2 3">
    <name type="scientific">Ambispora gerdemannii</name>
    <dbReference type="NCBI Taxonomy" id="144530"/>
    <lineage>
        <taxon>Eukaryota</taxon>
        <taxon>Fungi</taxon>
        <taxon>Fungi incertae sedis</taxon>
        <taxon>Mucoromycota</taxon>
        <taxon>Glomeromycotina</taxon>
        <taxon>Glomeromycetes</taxon>
        <taxon>Archaeosporales</taxon>
        <taxon>Ambisporaceae</taxon>
        <taxon>Ambispora</taxon>
    </lineage>
</organism>
<comment type="caution">
    <text evidence="2">The sequence shown here is derived from an EMBL/GenBank/DDBJ whole genome shotgun (WGS) entry which is preliminary data.</text>
</comment>
<gene>
    <name evidence="2" type="ORF">AGERDE_LOCUS3321</name>
</gene>
<feature type="signal peptide" evidence="1">
    <location>
        <begin position="1"/>
        <end position="21"/>
    </location>
</feature>
<accession>A0A9N8WFN5</accession>
<proteinExistence type="predicted"/>
<evidence type="ECO:0000313" key="2">
    <source>
        <dbReference type="EMBL" id="CAG8482718.1"/>
    </source>
</evidence>
<dbReference type="AlphaFoldDB" id="A0A9N8WFN5"/>
<feature type="chain" id="PRO_5040172422" evidence="1">
    <location>
        <begin position="22"/>
        <end position="145"/>
    </location>
</feature>
<dbReference type="Proteomes" id="UP000789831">
    <property type="component" value="Unassembled WGS sequence"/>
</dbReference>
<dbReference type="OrthoDB" id="2472398at2759"/>
<sequence length="145" mass="16092">MFTKISVIFVAIIFFLASATAFLHEKRAVSYARFVPDASKGLTVEGTITYTDMPDGCLNIVGQFNKGFEQSSNPSDYKFSLDGHRFDSYLQYTIQNGGTSAFTANVPAKELGINPEKKRGPQKKRQTEIDYKEKMIGLAISESDS</sequence>
<keyword evidence="1" id="KW-0732">Signal</keyword>
<reference evidence="2" key="1">
    <citation type="submission" date="2021-06" db="EMBL/GenBank/DDBJ databases">
        <authorList>
            <person name="Kallberg Y."/>
            <person name="Tangrot J."/>
            <person name="Rosling A."/>
        </authorList>
    </citation>
    <scope>NUCLEOTIDE SEQUENCE</scope>
    <source>
        <strain evidence="2">MT106</strain>
    </source>
</reference>